<dbReference type="InterPro" id="IPR013221">
    <property type="entry name" value="Mur_ligase_cen"/>
</dbReference>
<keyword evidence="2 7" id="KW-0132">Cell division</keyword>
<dbReference type="EMBL" id="JBHSAX010000019">
    <property type="protein sequence ID" value="MFC3965160.1"/>
    <property type="molecule type" value="Genomic_DNA"/>
</dbReference>
<comment type="subcellular location">
    <subcellularLocation>
        <location evidence="7 8">Cytoplasm</location>
    </subcellularLocation>
</comment>
<keyword evidence="7 13" id="KW-0436">Ligase</keyword>
<evidence type="ECO:0000256" key="1">
    <source>
        <dbReference type="ARBA" id="ARBA00005898"/>
    </source>
</evidence>
<evidence type="ECO:0000256" key="9">
    <source>
        <dbReference type="SAM" id="MobiDB-lite"/>
    </source>
</evidence>
<feature type="binding site" evidence="7">
    <location>
        <begin position="151"/>
        <end position="152"/>
    </location>
    <ligand>
        <name>UDP-N-acetyl-alpha-D-muramoyl-L-alanyl-D-glutamate</name>
        <dbReference type="ChEBI" id="CHEBI:83900"/>
    </ligand>
</feature>
<comment type="cofactor">
    <cofactor evidence="7">
        <name>Mg(2+)</name>
        <dbReference type="ChEBI" id="CHEBI:18420"/>
    </cofactor>
</comment>
<dbReference type="RefSeq" id="WP_378614911.1">
    <property type="nucleotide sequence ID" value="NZ_JBHSAX010000019.1"/>
</dbReference>
<evidence type="ECO:0000256" key="3">
    <source>
        <dbReference type="ARBA" id="ARBA00022960"/>
    </source>
</evidence>
<protein>
    <recommendedName>
        <fullName evidence="7">UDP-N-acetylmuramyl-tripeptide synthetase</fullName>
        <ecNumber evidence="7">6.3.2.-</ecNumber>
    </recommendedName>
    <alternativeName>
        <fullName evidence="7">UDP-MurNAc-tripeptide synthetase</fullName>
    </alternativeName>
</protein>
<dbReference type="SUPFAM" id="SSF53623">
    <property type="entry name" value="MurD-like peptide ligases, catalytic domain"/>
    <property type="match status" value="1"/>
</dbReference>
<keyword evidence="7" id="KW-0547">Nucleotide-binding</keyword>
<feature type="binding site" evidence="7">
    <location>
        <begin position="109"/>
        <end position="115"/>
    </location>
    <ligand>
        <name>ATP</name>
        <dbReference type="ChEBI" id="CHEBI:30616"/>
    </ligand>
</feature>
<feature type="domain" description="Mur ligase C-terminal" evidence="11">
    <location>
        <begin position="330"/>
        <end position="459"/>
    </location>
</feature>
<keyword evidence="4 7" id="KW-0573">Peptidoglycan synthesis</keyword>
<feature type="modified residue" description="N6-carboxylysine" evidence="7">
    <location>
        <position position="218"/>
    </location>
</feature>
<dbReference type="InterPro" id="IPR000713">
    <property type="entry name" value="Mur_ligase_N"/>
</dbReference>
<dbReference type="Pfam" id="PF08245">
    <property type="entry name" value="Mur_ligase_M"/>
    <property type="match status" value="1"/>
</dbReference>
<accession>A0ABV8DYC7</accession>
<comment type="pathway">
    <text evidence="7 8">Cell wall biogenesis; peptidoglycan biosynthesis.</text>
</comment>
<dbReference type="InterPro" id="IPR036565">
    <property type="entry name" value="Mur-like_cat_sf"/>
</dbReference>
<evidence type="ECO:0000313" key="13">
    <source>
        <dbReference type="EMBL" id="MFC3965160.1"/>
    </source>
</evidence>
<evidence type="ECO:0000256" key="5">
    <source>
        <dbReference type="ARBA" id="ARBA00023306"/>
    </source>
</evidence>
<dbReference type="Gene3D" id="3.40.1190.10">
    <property type="entry name" value="Mur-like, catalytic domain"/>
    <property type="match status" value="1"/>
</dbReference>
<evidence type="ECO:0000256" key="4">
    <source>
        <dbReference type="ARBA" id="ARBA00022984"/>
    </source>
</evidence>
<evidence type="ECO:0000256" key="7">
    <source>
        <dbReference type="HAMAP-Rule" id="MF_00208"/>
    </source>
</evidence>
<comment type="caution">
    <text evidence="7">Lacks conserved residue(s) required for the propagation of feature annotation.</text>
</comment>
<feature type="binding site" evidence="7">
    <location>
        <position position="178"/>
    </location>
    <ligand>
        <name>UDP-N-acetyl-alpha-D-muramoyl-L-alanyl-D-glutamate</name>
        <dbReference type="ChEBI" id="CHEBI:83900"/>
    </ligand>
</feature>
<evidence type="ECO:0000256" key="8">
    <source>
        <dbReference type="RuleBase" id="RU004135"/>
    </source>
</evidence>
<comment type="caution">
    <text evidence="13">The sequence shown here is derived from an EMBL/GenBank/DDBJ whole genome shotgun (WGS) entry which is preliminary data.</text>
</comment>
<keyword evidence="7" id="KW-0460">Magnesium</keyword>
<dbReference type="SUPFAM" id="SSF63418">
    <property type="entry name" value="MurE/MurF N-terminal domain"/>
    <property type="match status" value="1"/>
</dbReference>
<keyword evidence="3 7" id="KW-0133">Cell shape</keyword>
<dbReference type="PANTHER" id="PTHR23135">
    <property type="entry name" value="MUR LIGASE FAMILY MEMBER"/>
    <property type="match status" value="1"/>
</dbReference>
<dbReference type="InterPro" id="IPR005761">
    <property type="entry name" value="UDP-N-AcMur-Glu-dNH2Pim_ligase"/>
</dbReference>
<dbReference type="GO" id="GO:0008765">
    <property type="term" value="F:UDP-N-acetylmuramoylalanyl-D-glutamate-2,6-diaminopimelate ligase activity"/>
    <property type="evidence" value="ECO:0007669"/>
    <property type="project" value="UniProtKB-EC"/>
</dbReference>
<dbReference type="SUPFAM" id="SSF53244">
    <property type="entry name" value="MurD-like peptide ligases, peptide-binding domain"/>
    <property type="match status" value="1"/>
</dbReference>
<dbReference type="Pfam" id="PF02875">
    <property type="entry name" value="Mur_ligase_C"/>
    <property type="match status" value="1"/>
</dbReference>
<organism evidence="13 14">
    <name type="scientific">Nocardia jiangsuensis</name>
    <dbReference type="NCBI Taxonomy" id="1691563"/>
    <lineage>
        <taxon>Bacteria</taxon>
        <taxon>Bacillati</taxon>
        <taxon>Actinomycetota</taxon>
        <taxon>Actinomycetes</taxon>
        <taxon>Mycobacteriales</taxon>
        <taxon>Nocardiaceae</taxon>
        <taxon>Nocardia</taxon>
    </lineage>
</organism>
<evidence type="ECO:0000256" key="2">
    <source>
        <dbReference type="ARBA" id="ARBA00022618"/>
    </source>
</evidence>
<dbReference type="PANTHER" id="PTHR23135:SF4">
    <property type="entry name" value="UDP-N-ACETYLMURAMOYL-L-ALANYL-D-GLUTAMATE--2,6-DIAMINOPIMELATE LIGASE MURE HOMOLOG, CHLOROPLASTIC"/>
    <property type="match status" value="1"/>
</dbReference>
<dbReference type="HAMAP" id="MF_00208">
    <property type="entry name" value="MurE"/>
    <property type="match status" value="1"/>
</dbReference>
<dbReference type="NCBIfam" id="TIGR01085">
    <property type="entry name" value="murE"/>
    <property type="match status" value="1"/>
</dbReference>
<dbReference type="Pfam" id="PF01225">
    <property type="entry name" value="Mur_ligase"/>
    <property type="match status" value="1"/>
</dbReference>
<comment type="PTM">
    <text evidence="7">Carboxylation is probably crucial for Mg(2+) binding and, consequently, for the gamma-phosphate positioning of ATP.</text>
</comment>
<comment type="function">
    <text evidence="7">Catalyzes the addition of an amino acid to the nucleotide precursor UDP-N-acetylmuramoyl-L-alanyl-D-glutamate (UMAG) in the biosynthesis of bacterial cell-wall peptidoglycan.</text>
</comment>
<feature type="binding site" evidence="7">
    <location>
        <position position="32"/>
    </location>
    <ligand>
        <name>UDP-N-acetyl-alpha-D-muramoyl-L-alanyl-D-glutamate</name>
        <dbReference type="ChEBI" id="CHEBI:83900"/>
    </ligand>
</feature>
<feature type="domain" description="Mur ligase central" evidence="12">
    <location>
        <begin position="107"/>
        <end position="307"/>
    </location>
</feature>
<dbReference type="InterPro" id="IPR004101">
    <property type="entry name" value="Mur_ligase_C"/>
</dbReference>
<comment type="similarity">
    <text evidence="1 7">Belongs to the MurCDEF family. MurE subfamily.</text>
</comment>
<keyword evidence="7" id="KW-0067">ATP-binding</keyword>
<name>A0ABV8DYC7_9NOCA</name>
<evidence type="ECO:0000256" key="6">
    <source>
        <dbReference type="ARBA" id="ARBA00023316"/>
    </source>
</evidence>
<keyword evidence="14" id="KW-1185">Reference proteome</keyword>
<keyword evidence="6 7" id="KW-0961">Cell wall biogenesis/degradation</keyword>
<gene>
    <name evidence="7" type="primary">murE</name>
    <name evidence="13" type="ORF">ACFO0B_24500</name>
</gene>
<evidence type="ECO:0000259" key="12">
    <source>
        <dbReference type="Pfam" id="PF08245"/>
    </source>
</evidence>
<feature type="region of interest" description="Disordered" evidence="9">
    <location>
        <begin position="482"/>
        <end position="515"/>
    </location>
</feature>
<sequence>MPVTLAEIARDLRCPLPPGAGAELVTDVAADSRAVEPGTLWFALPGQRHHGLDFEEQARRRGAVAVVSDRPARTLPTLVVRAPRPALGPLASRLHGDPSRRLPVFGVTGTNGKTSTTYLLDAGLAGAGIPRGLLGGIVARTPARSEPATRTTPEADVIAGHLARCVADGAGAAVLEVSSHGLTEHRVDGTHFACVAFTGLARDHLDHHGSMESYFAAKAALFDPARSERAVVAVDDAWGLRLAGRALLPTVTCTTTPGVAADWRATDIHAELTGTRFRAHGPAGSFPVRLRLLGTHQVRNALIALAVLAGAGIHPERAAAGMAGLGVVPGRLERVDAGQDFLAFVDYAHNEDGQRAVLSWARTATAGRLIVVIGATGDRDPGKRAVLGRTAAQRADLVVVTDESPEHESAPELRRQVLAGATGGASGAATVEIADRGAAIRHAVAAARPGDLVLLAGRGADTVQRYAAATRRFDDRAELEAALRDRRAPAPPRGDSGPAATRLPGGLATPSRTAP</sequence>
<evidence type="ECO:0000313" key="14">
    <source>
        <dbReference type="Proteomes" id="UP001595696"/>
    </source>
</evidence>
<keyword evidence="7" id="KW-0963">Cytoplasm</keyword>
<evidence type="ECO:0000259" key="11">
    <source>
        <dbReference type="Pfam" id="PF02875"/>
    </source>
</evidence>
<dbReference type="Proteomes" id="UP001595696">
    <property type="component" value="Unassembled WGS sequence"/>
</dbReference>
<feature type="binding site" evidence="7">
    <location>
        <position position="186"/>
    </location>
    <ligand>
        <name>UDP-N-acetyl-alpha-D-muramoyl-L-alanyl-D-glutamate</name>
        <dbReference type="ChEBI" id="CHEBI:83900"/>
    </ligand>
</feature>
<proteinExistence type="inferred from homology"/>
<dbReference type="EC" id="6.3.2.-" evidence="7"/>
<evidence type="ECO:0000259" key="10">
    <source>
        <dbReference type="Pfam" id="PF01225"/>
    </source>
</evidence>
<keyword evidence="5 7" id="KW-0131">Cell cycle</keyword>
<dbReference type="InterPro" id="IPR035911">
    <property type="entry name" value="MurE/MurF_N"/>
</dbReference>
<reference evidence="14" key="1">
    <citation type="journal article" date="2019" name="Int. J. Syst. Evol. Microbiol.">
        <title>The Global Catalogue of Microorganisms (GCM) 10K type strain sequencing project: providing services to taxonomists for standard genome sequencing and annotation.</title>
        <authorList>
            <consortium name="The Broad Institute Genomics Platform"/>
            <consortium name="The Broad Institute Genome Sequencing Center for Infectious Disease"/>
            <person name="Wu L."/>
            <person name="Ma J."/>
        </authorList>
    </citation>
    <scope>NUCLEOTIDE SEQUENCE [LARGE SCALE GENOMIC DNA]</scope>
    <source>
        <strain evidence="14">CGMCC 4.7330</strain>
    </source>
</reference>
<dbReference type="InterPro" id="IPR036615">
    <property type="entry name" value="Mur_ligase_C_dom_sf"/>
</dbReference>
<dbReference type="Gene3D" id="3.90.190.20">
    <property type="entry name" value="Mur ligase, C-terminal domain"/>
    <property type="match status" value="1"/>
</dbReference>
<dbReference type="Gene3D" id="3.40.1390.10">
    <property type="entry name" value="MurE/MurF, N-terminal domain"/>
    <property type="match status" value="1"/>
</dbReference>
<feature type="domain" description="Mur ligase N-terminal catalytic" evidence="10">
    <location>
        <begin position="27"/>
        <end position="72"/>
    </location>
</feature>